<reference evidence="10" key="1">
    <citation type="submission" date="2022-01" db="EMBL/GenBank/DDBJ databases">
        <title>Genome Sequence Resource for Two Populations of Ditylenchus destructor, the Migratory Endoparasitic Phytonematode.</title>
        <authorList>
            <person name="Zhang H."/>
            <person name="Lin R."/>
            <person name="Xie B."/>
        </authorList>
    </citation>
    <scope>NUCLEOTIDE SEQUENCE</scope>
    <source>
        <strain evidence="10">BazhouSP</strain>
    </source>
</reference>
<feature type="domain" description="Cdc23" evidence="9">
    <location>
        <begin position="24"/>
        <end position="264"/>
    </location>
</feature>
<evidence type="ECO:0000256" key="5">
    <source>
        <dbReference type="ARBA" id="ARBA00022803"/>
    </source>
</evidence>
<feature type="compositionally biased region" description="Acidic residues" evidence="8">
    <location>
        <begin position="619"/>
        <end position="628"/>
    </location>
</feature>
<gene>
    <name evidence="10" type="ORF">DdX_07269</name>
</gene>
<dbReference type="GO" id="GO:0031145">
    <property type="term" value="P:anaphase-promoting complex-dependent catabolic process"/>
    <property type="evidence" value="ECO:0007669"/>
    <property type="project" value="TreeGrafter"/>
</dbReference>
<dbReference type="SMART" id="SM00028">
    <property type="entry name" value="TPR"/>
    <property type="match status" value="8"/>
</dbReference>
<keyword evidence="2" id="KW-0677">Repeat</keyword>
<dbReference type="PROSITE" id="PS50005">
    <property type="entry name" value="TPR"/>
    <property type="match status" value="1"/>
</dbReference>
<proteinExistence type="predicted"/>
<feature type="repeat" description="TPR" evidence="7">
    <location>
        <begin position="359"/>
        <end position="392"/>
    </location>
</feature>
<dbReference type="GO" id="GO:0005680">
    <property type="term" value="C:anaphase-promoting complex"/>
    <property type="evidence" value="ECO:0007669"/>
    <property type="project" value="InterPro"/>
</dbReference>
<evidence type="ECO:0000256" key="1">
    <source>
        <dbReference type="ARBA" id="ARBA00022618"/>
    </source>
</evidence>
<keyword evidence="11" id="KW-1185">Reference proteome</keyword>
<dbReference type="InterPro" id="IPR011990">
    <property type="entry name" value="TPR-like_helical_dom_sf"/>
</dbReference>
<evidence type="ECO:0000256" key="6">
    <source>
        <dbReference type="ARBA" id="ARBA00023306"/>
    </source>
</evidence>
<evidence type="ECO:0000313" key="10">
    <source>
        <dbReference type="EMBL" id="KAI1716233.1"/>
    </source>
</evidence>
<dbReference type="InterPro" id="IPR019734">
    <property type="entry name" value="TPR_rpt"/>
</dbReference>
<dbReference type="Gene3D" id="1.25.40.10">
    <property type="entry name" value="Tetratricopeptide repeat domain"/>
    <property type="match status" value="2"/>
</dbReference>
<dbReference type="GO" id="GO:0045842">
    <property type="term" value="P:positive regulation of mitotic metaphase/anaphase transition"/>
    <property type="evidence" value="ECO:0007669"/>
    <property type="project" value="TreeGrafter"/>
</dbReference>
<name>A0AAD4N628_9BILA</name>
<accession>A0AAD4N628</accession>
<keyword evidence="3" id="KW-0498">Mitosis</keyword>
<protein>
    <submittedName>
        <fullName evidence="10">Cell division cycle protein 23 like protein</fullName>
    </submittedName>
</protein>
<dbReference type="Pfam" id="PF13181">
    <property type="entry name" value="TPR_8"/>
    <property type="match status" value="2"/>
</dbReference>
<evidence type="ECO:0000259" key="9">
    <source>
        <dbReference type="Pfam" id="PF04049"/>
    </source>
</evidence>
<dbReference type="GO" id="GO:0051301">
    <property type="term" value="P:cell division"/>
    <property type="evidence" value="ECO:0007669"/>
    <property type="project" value="UniProtKB-KW"/>
</dbReference>
<keyword evidence="4" id="KW-0833">Ubl conjugation pathway</keyword>
<evidence type="ECO:0000256" key="3">
    <source>
        <dbReference type="ARBA" id="ARBA00022776"/>
    </source>
</evidence>
<organism evidence="10 11">
    <name type="scientific">Ditylenchus destructor</name>
    <dbReference type="NCBI Taxonomy" id="166010"/>
    <lineage>
        <taxon>Eukaryota</taxon>
        <taxon>Metazoa</taxon>
        <taxon>Ecdysozoa</taxon>
        <taxon>Nematoda</taxon>
        <taxon>Chromadorea</taxon>
        <taxon>Rhabditida</taxon>
        <taxon>Tylenchina</taxon>
        <taxon>Tylenchomorpha</taxon>
        <taxon>Sphaerularioidea</taxon>
        <taxon>Anguinidae</taxon>
        <taxon>Anguininae</taxon>
        <taxon>Ditylenchus</taxon>
    </lineage>
</organism>
<evidence type="ECO:0000256" key="2">
    <source>
        <dbReference type="ARBA" id="ARBA00022737"/>
    </source>
</evidence>
<evidence type="ECO:0000256" key="8">
    <source>
        <dbReference type="SAM" id="MobiDB-lite"/>
    </source>
</evidence>
<dbReference type="EMBL" id="JAKKPZ010000010">
    <property type="protein sequence ID" value="KAI1716233.1"/>
    <property type="molecule type" value="Genomic_DNA"/>
</dbReference>
<evidence type="ECO:0000256" key="4">
    <source>
        <dbReference type="ARBA" id="ARBA00022786"/>
    </source>
</evidence>
<dbReference type="PANTHER" id="PTHR12558:SF10">
    <property type="entry name" value="CELL DIVISION CYCLE PROTEIN 23 HOMOLOG"/>
    <property type="match status" value="1"/>
</dbReference>
<comment type="caution">
    <text evidence="10">The sequence shown here is derived from an EMBL/GenBank/DDBJ whole genome shotgun (WGS) entry which is preliminary data.</text>
</comment>
<dbReference type="Pfam" id="PF04049">
    <property type="entry name" value="ANAPC8"/>
    <property type="match status" value="1"/>
</dbReference>
<dbReference type="SUPFAM" id="SSF48452">
    <property type="entry name" value="TPR-like"/>
    <property type="match status" value="2"/>
</dbReference>
<evidence type="ECO:0000256" key="7">
    <source>
        <dbReference type="PROSITE-ProRule" id="PRU00339"/>
    </source>
</evidence>
<keyword evidence="6" id="KW-0131">Cell cycle</keyword>
<dbReference type="PANTHER" id="PTHR12558">
    <property type="entry name" value="CELL DIVISION CYCLE 16,23,27"/>
    <property type="match status" value="1"/>
</dbReference>
<keyword evidence="1 10" id="KW-0132">Cell division</keyword>
<feature type="region of interest" description="Disordered" evidence="8">
    <location>
        <begin position="585"/>
        <end position="628"/>
    </location>
</feature>
<dbReference type="InterPro" id="IPR007192">
    <property type="entry name" value="APC8"/>
</dbReference>
<dbReference type="GO" id="GO:0016567">
    <property type="term" value="P:protein ubiquitination"/>
    <property type="evidence" value="ECO:0007669"/>
    <property type="project" value="TreeGrafter"/>
</dbReference>
<sequence>MDPNEDRLGSVEPTKIISDLYWLSEQCELRCLYECAKWTNEIICYLPTEYFLHPEEAATELSLHEARTPESFHRQNVIKYARSLIQNKEYKSAHSKLKETSCNSAADTFLLYFSGYMTSVQSRLEGEANDSERTTEFIDQNLMELRQELEKLKEQSPDKFDCFLNYLLGVVRKDSNDVENACKAFREAVDQDHRCWPAWEGLSSLVDVFYSMKIEKEQHGDTWQCALFIAETMFRLQMYLCAIEAYLSVSNVLGSSPYLMCQIAAAQSELQEHDSSINSFQRVRKMDPYRIEQMNFYSDSLYIRQNVVELANLAKWFFETHKFHWETCCIVANYYSARKAHDLAQDFLKRAVKMCPSNASIWVLLGHEYMETKNHQSAIAAYRHSLQIDPLCYRGWYGLGQLYEILKLPACALYYYQQAHKCRPADSRMLIALGVIFSKLNRRTDAEKCFKKAFQIGDVEGNALTHLAKNYEEQEDLRNAAKAYEAYLSLYSEELVGDLNLIATACQFLALYNLNCDDLDSAYTYAQRCLTFDVSKEEGIRILRLIMNKRNKDSKQELISATKHFTPASQKIQTSTMVTPVDVLRPPGGGDESMIAASSGAKQSEDDEDKLSEDMNTSDGDDDLEISF</sequence>
<evidence type="ECO:0000313" key="11">
    <source>
        <dbReference type="Proteomes" id="UP001201812"/>
    </source>
</evidence>
<dbReference type="AlphaFoldDB" id="A0AAD4N628"/>
<dbReference type="Proteomes" id="UP001201812">
    <property type="component" value="Unassembled WGS sequence"/>
</dbReference>
<keyword evidence="5 7" id="KW-0802">TPR repeat</keyword>